<proteinExistence type="predicted"/>
<dbReference type="OrthoDB" id="9758917at2"/>
<evidence type="ECO:0000259" key="3">
    <source>
        <dbReference type="PROSITE" id="PS50106"/>
    </source>
</evidence>
<name>D3FAW3_CONWI</name>
<dbReference type="PANTHER" id="PTHR43343:SF3">
    <property type="entry name" value="PROTEASE DO-LIKE 8, CHLOROPLASTIC"/>
    <property type="match status" value="1"/>
</dbReference>
<dbReference type="Gene3D" id="2.40.10.120">
    <property type="match status" value="1"/>
</dbReference>
<dbReference type="SUPFAM" id="SSF50156">
    <property type="entry name" value="PDZ domain-like"/>
    <property type="match status" value="1"/>
</dbReference>
<keyword evidence="5" id="KW-1185">Reference proteome</keyword>
<evidence type="ECO:0000313" key="5">
    <source>
        <dbReference type="Proteomes" id="UP000008229"/>
    </source>
</evidence>
<dbReference type="EMBL" id="CP001854">
    <property type="protein sequence ID" value="ADB51276.1"/>
    <property type="molecule type" value="Genomic_DNA"/>
</dbReference>
<dbReference type="InterPro" id="IPR001940">
    <property type="entry name" value="Peptidase_S1C"/>
</dbReference>
<dbReference type="Gene3D" id="2.30.42.10">
    <property type="match status" value="1"/>
</dbReference>
<dbReference type="SUPFAM" id="SSF50494">
    <property type="entry name" value="Trypsin-like serine proteases"/>
    <property type="match status" value="1"/>
</dbReference>
<dbReference type="PROSITE" id="PS50106">
    <property type="entry name" value="PDZ"/>
    <property type="match status" value="1"/>
</dbReference>
<sequence length="394" mass="40373" precursor="true">MRALVRSPFVHALAGGAVVAVALLTLGVGGRDSTTTTVLEQAQFSGATTPADGAAPELTPHAIYERDAPGVVFVRSRPVAVAADSPFGERQPQSGASGTGFVLDSEGHILTNQHVVGEASTVQVEFSDTRTVTAKVLGEDPTNDLALLRVDPASADLRPLTLGDSTTARVGDPVVAIGNPFGLERTLTTGVVSALERQLTAPNGFTIQNVIQTDAPINPGSSGGPLIDASGRVIGITSQIASTGGSNAGIGFAVPIDTATKLLPELKRTGSVAHAYLGITVTTIDASLDGVQPQLHRGVLVQAVIKRSPAARAGVRGGTVESQVGGNRIQLGGDVITSINGRTLKTAEELTAALAKYRPGDRIRLGILRGGEAMQLEVTLARAPKQAPSQPAQP</sequence>
<keyword evidence="2" id="KW-0378">Hydrolase</keyword>
<dbReference type="InterPro" id="IPR036034">
    <property type="entry name" value="PDZ_sf"/>
</dbReference>
<dbReference type="InterPro" id="IPR051201">
    <property type="entry name" value="Chloro_Bact_Ser_Proteases"/>
</dbReference>
<evidence type="ECO:0000313" key="4">
    <source>
        <dbReference type="EMBL" id="ADB51276.1"/>
    </source>
</evidence>
<dbReference type="GO" id="GO:0006508">
    <property type="term" value="P:proteolysis"/>
    <property type="evidence" value="ECO:0007669"/>
    <property type="project" value="UniProtKB-KW"/>
</dbReference>
<accession>D3FAW3</accession>
<protein>
    <submittedName>
        <fullName evidence="4">Peptidase S1 and S6 chymotrypsin/Hap</fullName>
    </submittedName>
</protein>
<organism evidence="4 5">
    <name type="scientific">Conexibacter woesei (strain DSM 14684 / CCUG 47730 / CIP 108061 / JCM 11494 / NBRC 100937 / ID131577)</name>
    <dbReference type="NCBI Taxonomy" id="469383"/>
    <lineage>
        <taxon>Bacteria</taxon>
        <taxon>Bacillati</taxon>
        <taxon>Actinomycetota</taxon>
        <taxon>Thermoleophilia</taxon>
        <taxon>Solirubrobacterales</taxon>
        <taxon>Conexibacteraceae</taxon>
        <taxon>Conexibacter</taxon>
    </lineage>
</organism>
<dbReference type="PRINTS" id="PR00834">
    <property type="entry name" value="PROTEASES2C"/>
</dbReference>
<dbReference type="AlphaFoldDB" id="D3FAW3"/>
<dbReference type="Proteomes" id="UP000008229">
    <property type="component" value="Chromosome"/>
</dbReference>
<dbReference type="eggNOG" id="COG0265">
    <property type="taxonomic scope" value="Bacteria"/>
</dbReference>
<dbReference type="SMART" id="SM00228">
    <property type="entry name" value="PDZ"/>
    <property type="match status" value="1"/>
</dbReference>
<dbReference type="GO" id="GO:0004252">
    <property type="term" value="F:serine-type endopeptidase activity"/>
    <property type="evidence" value="ECO:0007669"/>
    <property type="project" value="InterPro"/>
</dbReference>
<dbReference type="InterPro" id="IPR009003">
    <property type="entry name" value="Peptidase_S1_PA"/>
</dbReference>
<reference evidence="5" key="2">
    <citation type="submission" date="2010-01" db="EMBL/GenBank/DDBJ databases">
        <title>The complete genome of Conexibacter woesei DSM 14684.</title>
        <authorList>
            <consortium name="US DOE Joint Genome Institute (JGI-PGF)"/>
            <person name="Lucas S."/>
            <person name="Copeland A."/>
            <person name="Lapidus A."/>
            <person name="Glavina del Rio T."/>
            <person name="Dalin E."/>
            <person name="Tice H."/>
            <person name="Bruce D."/>
            <person name="Goodwin L."/>
            <person name="Pitluck S."/>
            <person name="Kyrpides N."/>
            <person name="Mavromatis K."/>
            <person name="Ivanova N."/>
            <person name="Mikhailova N."/>
            <person name="Chertkov O."/>
            <person name="Brettin T."/>
            <person name="Detter J.C."/>
            <person name="Han C."/>
            <person name="Larimer F."/>
            <person name="Land M."/>
            <person name="Hauser L."/>
            <person name="Markowitz V."/>
            <person name="Cheng J.-F."/>
            <person name="Hugenholtz P."/>
            <person name="Woyke T."/>
            <person name="Wu D."/>
            <person name="Pukall R."/>
            <person name="Steenblock K."/>
            <person name="Schneider S."/>
            <person name="Klenk H.-P."/>
            <person name="Eisen J.A."/>
        </authorList>
    </citation>
    <scope>NUCLEOTIDE SEQUENCE [LARGE SCALE GENOMIC DNA]</scope>
    <source>
        <strain evidence="5">DSM 14684 / CIP 108061 / JCM 11494 / NBRC 100937 / ID131577</strain>
    </source>
</reference>
<evidence type="ECO:0000256" key="2">
    <source>
        <dbReference type="ARBA" id="ARBA00022801"/>
    </source>
</evidence>
<dbReference type="Pfam" id="PF13365">
    <property type="entry name" value="Trypsin_2"/>
    <property type="match status" value="1"/>
</dbReference>
<reference evidence="4 5" key="1">
    <citation type="journal article" date="2010" name="Stand. Genomic Sci.">
        <title>Complete genome sequence of Conexibacter woesei type strain (ID131577).</title>
        <authorList>
            <person name="Pukall R."/>
            <person name="Lapidus A."/>
            <person name="Glavina Del Rio T."/>
            <person name="Copeland A."/>
            <person name="Tice H."/>
            <person name="Cheng J.-F."/>
            <person name="Lucas S."/>
            <person name="Chen F."/>
            <person name="Nolan M."/>
            <person name="Bruce D."/>
            <person name="Goodwin L."/>
            <person name="Pitluck S."/>
            <person name="Mavromatis K."/>
            <person name="Ivanova N."/>
            <person name="Ovchinnikova G."/>
            <person name="Pati A."/>
            <person name="Chen A."/>
            <person name="Palaniappan K."/>
            <person name="Land M."/>
            <person name="Hauser L."/>
            <person name="Chang Y.-J."/>
            <person name="Jeffries C.D."/>
            <person name="Chain P."/>
            <person name="Meincke L."/>
            <person name="Sims D."/>
            <person name="Brettin T."/>
            <person name="Detter J.C."/>
            <person name="Rohde M."/>
            <person name="Goeker M."/>
            <person name="Bristow J."/>
            <person name="Eisen J.A."/>
            <person name="Markowitz V."/>
            <person name="Kyrpides N.C."/>
            <person name="Klenk H.-P."/>
            <person name="Hugenholtz P."/>
        </authorList>
    </citation>
    <scope>NUCLEOTIDE SEQUENCE [LARGE SCALE GENOMIC DNA]</scope>
    <source>
        <strain evidence="5">DSM 14684 / CIP 108061 / JCM 11494 / NBRC 100937 / ID131577</strain>
    </source>
</reference>
<dbReference type="RefSeq" id="WP_012934327.1">
    <property type="nucleotide sequence ID" value="NC_013739.1"/>
</dbReference>
<keyword evidence="1" id="KW-0645">Protease</keyword>
<dbReference type="InterPro" id="IPR001478">
    <property type="entry name" value="PDZ"/>
</dbReference>
<dbReference type="PANTHER" id="PTHR43343">
    <property type="entry name" value="PEPTIDASE S12"/>
    <property type="match status" value="1"/>
</dbReference>
<feature type="domain" description="PDZ" evidence="3">
    <location>
        <begin position="263"/>
        <end position="371"/>
    </location>
</feature>
<gene>
    <name evidence="4" type="ordered locus">Cwoe_2857</name>
</gene>
<dbReference type="STRING" id="469383.Cwoe_2857"/>
<evidence type="ECO:0000256" key="1">
    <source>
        <dbReference type="ARBA" id="ARBA00022670"/>
    </source>
</evidence>
<dbReference type="KEGG" id="cwo:Cwoe_2857"/>
<dbReference type="HOGENOM" id="CLU_020120_2_0_11"/>
<dbReference type="Pfam" id="PF13180">
    <property type="entry name" value="PDZ_2"/>
    <property type="match status" value="1"/>
</dbReference>